<protein>
    <submittedName>
        <fullName evidence="1">Uncharacterized protein</fullName>
    </submittedName>
</protein>
<sequence length="88" mass="9102">CPALLGPPGYRACGRRTGPGAGYSPLSSPGTQHVYLTAVTCPSPGGGSWQHRGAEDGAGREYGQFSGRSPVAKLQSWGECGYCPAQLY</sequence>
<comment type="caution">
    <text evidence="1">The sequence shown here is derived from an EMBL/GenBank/DDBJ whole genome shotgun (WGS) entry which is preliminary data.</text>
</comment>
<proteinExistence type="predicted"/>
<reference evidence="1" key="1">
    <citation type="thesis" date="2020" institute="ProQuest LLC" country="789 East Eisenhower Parkway, Ann Arbor, MI, USA">
        <title>Comparative Genomics and Chromosome Evolution.</title>
        <authorList>
            <person name="Mudd A.B."/>
        </authorList>
    </citation>
    <scope>NUCLEOTIDE SEQUENCE</scope>
    <source>
        <strain evidence="1">HN-11 Male</strain>
        <tissue evidence="1">Kidney and liver</tissue>
    </source>
</reference>
<dbReference type="EMBL" id="WNTK01010303">
    <property type="protein sequence ID" value="KAG9462616.1"/>
    <property type="molecule type" value="Genomic_DNA"/>
</dbReference>
<keyword evidence="2" id="KW-1185">Reference proteome</keyword>
<accession>A0A8J6B8J6</accession>
<dbReference type="AlphaFoldDB" id="A0A8J6B8J6"/>
<gene>
    <name evidence="1" type="ORF">GDO78_013725</name>
</gene>
<organism evidence="1 2">
    <name type="scientific">Eleutherodactylus coqui</name>
    <name type="common">Puerto Rican coqui</name>
    <dbReference type="NCBI Taxonomy" id="57060"/>
    <lineage>
        <taxon>Eukaryota</taxon>
        <taxon>Metazoa</taxon>
        <taxon>Chordata</taxon>
        <taxon>Craniata</taxon>
        <taxon>Vertebrata</taxon>
        <taxon>Euteleostomi</taxon>
        <taxon>Amphibia</taxon>
        <taxon>Batrachia</taxon>
        <taxon>Anura</taxon>
        <taxon>Neobatrachia</taxon>
        <taxon>Hyloidea</taxon>
        <taxon>Eleutherodactylidae</taxon>
        <taxon>Eleutherodactylinae</taxon>
        <taxon>Eleutherodactylus</taxon>
        <taxon>Eleutherodactylus</taxon>
    </lineage>
</organism>
<name>A0A8J6B8J6_ELECQ</name>
<evidence type="ECO:0000313" key="1">
    <source>
        <dbReference type="EMBL" id="KAG9462616.1"/>
    </source>
</evidence>
<dbReference type="Proteomes" id="UP000770717">
    <property type="component" value="Unassembled WGS sequence"/>
</dbReference>
<evidence type="ECO:0000313" key="2">
    <source>
        <dbReference type="Proteomes" id="UP000770717"/>
    </source>
</evidence>
<feature type="non-terminal residue" evidence="1">
    <location>
        <position position="88"/>
    </location>
</feature>